<keyword evidence="3 6" id="KW-0378">Hydrolase</keyword>
<dbReference type="PANTHER" id="PTHR10183:SF379">
    <property type="entry name" value="CALPAIN-5"/>
    <property type="match status" value="1"/>
</dbReference>
<dbReference type="GO" id="GO:0006508">
    <property type="term" value="P:proteolysis"/>
    <property type="evidence" value="ECO:0007669"/>
    <property type="project" value="UniProtKB-KW"/>
</dbReference>
<dbReference type="Pfam" id="PF00648">
    <property type="entry name" value="Peptidase_C2"/>
    <property type="match status" value="1"/>
</dbReference>
<dbReference type="STRING" id="10195.A0A3M7RBV7"/>
<feature type="region of interest" description="Disordered" evidence="7">
    <location>
        <begin position="520"/>
        <end position="553"/>
    </location>
</feature>
<dbReference type="PANTHER" id="PTHR10183">
    <property type="entry name" value="CALPAIN"/>
    <property type="match status" value="1"/>
</dbReference>
<proteinExistence type="inferred from homology"/>
<dbReference type="InterPro" id="IPR022684">
    <property type="entry name" value="Calpain_cysteine_protease"/>
</dbReference>
<keyword evidence="10" id="KW-1185">Reference proteome</keyword>
<dbReference type="Pfam" id="PF01067">
    <property type="entry name" value="Calpain_III"/>
    <property type="match status" value="1"/>
</dbReference>
<evidence type="ECO:0000256" key="3">
    <source>
        <dbReference type="ARBA" id="ARBA00022801"/>
    </source>
</evidence>
<dbReference type="Proteomes" id="UP000276133">
    <property type="component" value="Unassembled WGS sequence"/>
</dbReference>
<evidence type="ECO:0000313" key="9">
    <source>
        <dbReference type="EMBL" id="RNA20919.1"/>
    </source>
</evidence>
<evidence type="ECO:0000313" key="10">
    <source>
        <dbReference type="Proteomes" id="UP000276133"/>
    </source>
</evidence>
<keyword evidence="4 6" id="KW-0788">Thiol protease</keyword>
<dbReference type="SMART" id="SM00720">
    <property type="entry name" value="calpain_III"/>
    <property type="match status" value="1"/>
</dbReference>
<dbReference type="PROSITE" id="PS00139">
    <property type="entry name" value="THIOL_PROTEASE_CYS"/>
    <property type="match status" value="1"/>
</dbReference>
<dbReference type="InterPro" id="IPR022683">
    <property type="entry name" value="Calpain_III"/>
</dbReference>
<dbReference type="Gene3D" id="3.90.70.10">
    <property type="entry name" value="Cysteine proteinases"/>
    <property type="match status" value="1"/>
</dbReference>
<accession>A0A3M7RBV7</accession>
<dbReference type="PROSITE" id="PS50203">
    <property type="entry name" value="CALPAIN_CAT"/>
    <property type="match status" value="1"/>
</dbReference>
<gene>
    <name evidence="9" type="ORF">BpHYR1_039068</name>
</gene>
<feature type="compositionally biased region" description="Basic and acidic residues" evidence="7">
    <location>
        <begin position="531"/>
        <end position="546"/>
    </location>
</feature>
<keyword evidence="2 6" id="KW-0645">Protease</keyword>
<sequence>MAKFKPYLEQDFEKLKAASLKSGKLFEDDKFPADDSSIYRFKNFYGKPIYWKRPHEIASDPKFIVDHIVPNDLDQGQIGNCWMIAAAASVLNVPEYLKRNVPHNQTFDKGNYAGIFHFRFWWNGEWIDVVVDDKIPVNQRNQIIFCKNLVDKNEMFGPLLEKAYAKLNICYEFLVGGNAKNAMLDFTGGVNERYDLTRCLPSTVKDRYIDPNLLWELMFRSYGLNALLSCSADVKKNQKMEEEIENGLIVGHAYTILALYQIIKVNGQFNEFRRNDQSVDPSQTVRLLLIRNPWGQKPKYNGPWSMGTKDWKQVGPKIINELNPNQQTDGQFYMAFEDYYSFFSNMDTVHVDMDGLANSQKSNQADLEWKLTQLHGEWVVGKNAGGCMNDPNFFWTNPQHAFKIPSTKDKSACVISLMQKDSSHNRINTGGSSRGIYEAIGFYVYLVNNGAKSDSNGRYDKSNLTLKTRIETFMYQKEVSKRIELEAGDYVVIPCCFEKNKDASYLLRLYIETIKDKNLNKPIQTKPNEPQIKKKPENNSKSDNKQKLKPVQIKLPTRGEMYDKWYYAGMNQKDIENLHKQATSASSKACLVM</sequence>
<dbReference type="GO" id="GO:0004198">
    <property type="term" value="F:calcium-dependent cysteine-type endopeptidase activity"/>
    <property type="evidence" value="ECO:0007669"/>
    <property type="project" value="InterPro"/>
</dbReference>
<feature type="active site" evidence="5 6">
    <location>
        <position position="292"/>
    </location>
</feature>
<dbReference type="InterPro" id="IPR000169">
    <property type="entry name" value="Pept_cys_AS"/>
</dbReference>
<dbReference type="OrthoDB" id="25276at2759"/>
<evidence type="ECO:0000256" key="4">
    <source>
        <dbReference type="ARBA" id="ARBA00022807"/>
    </source>
</evidence>
<evidence type="ECO:0000256" key="5">
    <source>
        <dbReference type="PIRSR" id="PIRSR622684-1"/>
    </source>
</evidence>
<comment type="similarity">
    <text evidence="1">Belongs to the peptidase C2 family.</text>
</comment>
<dbReference type="InterPro" id="IPR001300">
    <property type="entry name" value="Peptidase_C2_calpain_cat"/>
</dbReference>
<dbReference type="EMBL" id="REGN01003759">
    <property type="protein sequence ID" value="RNA20919.1"/>
    <property type="molecule type" value="Genomic_DNA"/>
</dbReference>
<evidence type="ECO:0000259" key="8">
    <source>
        <dbReference type="PROSITE" id="PS50203"/>
    </source>
</evidence>
<dbReference type="InterPro" id="IPR038765">
    <property type="entry name" value="Papain-like_cys_pep_sf"/>
</dbReference>
<protein>
    <submittedName>
        <fullName evidence="9">Calpain-1 catalytic subunit-like</fullName>
    </submittedName>
</protein>
<evidence type="ECO:0000256" key="1">
    <source>
        <dbReference type="ARBA" id="ARBA00007623"/>
    </source>
</evidence>
<feature type="active site" evidence="5 6">
    <location>
        <position position="81"/>
    </location>
</feature>
<dbReference type="CDD" id="cd00044">
    <property type="entry name" value="CysPc"/>
    <property type="match status" value="1"/>
</dbReference>
<dbReference type="InterPro" id="IPR036213">
    <property type="entry name" value="Calpain_III_sf"/>
</dbReference>
<dbReference type="InterPro" id="IPR022682">
    <property type="entry name" value="Calpain_domain_III"/>
</dbReference>
<reference evidence="9 10" key="1">
    <citation type="journal article" date="2018" name="Sci. Rep.">
        <title>Genomic signatures of local adaptation to the degree of environmental predictability in rotifers.</title>
        <authorList>
            <person name="Franch-Gras L."/>
            <person name="Hahn C."/>
            <person name="Garcia-Roger E.M."/>
            <person name="Carmona M.J."/>
            <person name="Serra M."/>
            <person name="Gomez A."/>
        </authorList>
    </citation>
    <scope>NUCLEOTIDE SEQUENCE [LARGE SCALE GENOMIC DNA]</scope>
    <source>
        <strain evidence="9">HYR1</strain>
    </source>
</reference>
<evidence type="ECO:0000256" key="2">
    <source>
        <dbReference type="ARBA" id="ARBA00022670"/>
    </source>
</evidence>
<dbReference type="SUPFAM" id="SSF54001">
    <property type="entry name" value="Cysteine proteinases"/>
    <property type="match status" value="1"/>
</dbReference>
<dbReference type="PRINTS" id="PR00704">
    <property type="entry name" value="CALPAIN"/>
</dbReference>
<dbReference type="AlphaFoldDB" id="A0A3M7RBV7"/>
<evidence type="ECO:0000256" key="7">
    <source>
        <dbReference type="SAM" id="MobiDB-lite"/>
    </source>
</evidence>
<comment type="caution">
    <text evidence="9">The sequence shown here is derived from an EMBL/GenBank/DDBJ whole genome shotgun (WGS) entry which is preliminary data.</text>
</comment>
<dbReference type="GO" id="GO:0005737">
    <property type="term" value="C:cytoplasm"/>
    <property type="evidence" value="ECO:0007669"/>
    <property type="project" value="TreeGrafter"/>
</dbReference>
<dbReference type="SUPFAM" id="SSF49758">
    <property type="entry name" value="Calpain large subunit, middle domain (domain III)"/>
    <property type="match status" value="1"/>
</dbReference>
<evidence type="ECO:0000256" key="6">
    <source>
        <dbReference type="PROSITE-ProRule" id="PRU00239"/>
    </source>
</evidence>
<feature type="active site" evidence="5 6">
    <location>
        <position position="252"/>
    </location>
</feature>
<organism evidence="9 10">
    <name type="scientific">Brachionus plicatilis</name>
    <name type="common">Marine rotifer</name>
    <name type="synonym">Brachionus muelleri</name>
    <dbReference type="NCBI Taxonomy" id="10195"/>
    <lineage>
        <taxon>Eukaryota</taxon>
        <taxon>Metazoa</taxon>
        <taxon>Spiralia</taxon>
        <taxon>Gnathifera</taxon>
        <taxon>Rotifera</taxon>
        <taxon>Eurotatoria</taxon>
        <taxon>Monogononta</taxon>
        <taxon>Pseudotrocha</taxon>
        <taxon>Ploima</taxon>
        <taxon>Brachionidae</taxon>
        <taxon>Brachionus</taxon>
    </lineage>
</organism>
<name>A0A3M7RBV7_BRAPC</name>
<dbReference type="Gene3D" id="2.60.120.380">
    <property type="match status" value="1"/>
</dbReference>
<feature type="domain" description="Calpain catalytic" evidence="8">
    <location>
        <begin position="25"/>
        <end position="352"/>
    </location>
</feature>
<dbReference type="SMART" id="SM00230">
    <property type="entry name" value="CysPc"/>
    <property type="match status" value="1"/>
</dbReference>